<evidence type="ECO:0000256" key="1">
    <source>
        <dbReference type="ARBA" id="ARBA00004651"/>
    </source>
</evidence>
<keyword evidence="6 8" id="KW-1133">Transmembrane helix</keyword>
<evidence type="ECO:0000256" key="5">
    <source>
        <dbReference type="ARBA" id="ARBA00022960"/>
    </source>
</evidence>
<dbReference type="Pfam" id="PF04093">
    <property type="entry name" value="MreD"/>
    <property type="match status" value="1"/>
</dbReference>
<dbReference type="OrthoDB" id="5297408at2"/>
<dbReference type="InterPro" id="IPR007227">
    <property type="entry name" value="Cell_shape_determining_MreD"/>
</dbReference>
<dbReference type="PIRSF" id="PIRSF018472">
    <property type="entry name" value="MreD_proteobac"/>
    <property type="match status" value="1"/>
</dbReference>
<dbReference type="PANTHER" id="PTHR37484:SF1">
    <property type="entry name" value="ROD SHAPE-DETERMINING PROTEIN MRED"/>
    <property type="match status" value="1"/>
</dbReference>
<dbReference type="KEGG" id="sutt:SUTMEG_01830"/>
<dbReference type="NCBIfam" id="TIGR03426">
    <property type="entry name" value="shape_MreD"/>
    <property type="match status" value="1"/>
</dbReference>
<evidence type="ECO:0000313" key="10">
    <source>
        <dbReference type="Proteomes" id="UP000271003"/>
    </source>
</evidence>
<dbReference type="InterPro" id="IPR026034">
    <property type="entry name" value="MreD_proteobac"/>
</dbReference>
<reference evidence="9 10" key="1">
    <citation type="journal article" date="2018" name="Int. J. Syst. Evol. Microbiol.">
        <title>Mesosutterella multiformis gen. nov., sp. nov., a member of the family Sutterellaceae and Sutterella megalosphaeroides sp. nov., isolated from human faeces.</title>
        <authorList>
            <person name="Sakamoto M."/>
            <person name="Ikeyama N."/>
            <person name="Kunihiro T."/>
            <person name="Iino T."/>
            <person name="Yuki M."/>
            <person name="Ohkuma M."/>
        </authorList>
    </citation>
    <scope>NUCLEOTIDE SEQUENCE [LARGE SCALE GENOMIC DNA]</scope>
    <source>
        <strain evidence="9 10">6FBBBH3</strain>
    </source>
</reference>
<organism evidence="9 10">
    <name type="scientific">Sutterella megalosphaeroides</name>
    <dbReference type="NCBI Taxonomy" id="2494234"/>
    <lineage>
        <taxon>Bacteria</taxon>
        <taxon>Pseudomonadati</taxon>
        <taxon>Pseudomonadota</taxon>
        <taxon>Betaproteobacteria</taxon>
        <taxon>Burkholderiales</taxon>
        <taxon>Sutterellaceae</taxon>
        <taxon>Sutterella</taxon>
    </lineage>
</organism>
<evidence type="ECO:0000256" key="7">
    <source>
        <dbReference type="ARBA" id="ARBA00023136"/>
    </source>
</evidence>
<gene>
    <name evidence="9" type="primary">mreD</name>
    <name evidence="9" type="ORF">SUTMEG_01830</name>
</gene>
<keyword evidence="5" id="KW-0133">Cell shape</keyword>
<keyword evidence="3" id="KW-1003">Cell membrane</keyword>
<comment type="subcellular location">
    <subcellularLocation>
        <location evidence="1">Cell membrane</location>
        <topology evidence="1">Multi-pass membrane protein</topology>
    </subcellularLocation>
</comment>
<evidence type="ECO:0000256" key="3">
    <source>
        <dbReference type="ARBA" id="ARBA00022475"/>
    </source>
</evidence>
<dbReference type="AlphaFoldDB" id="A0A2Z6I7P5"/>
<name>A0A2Z6I7P5_9BURK</name>
<evidence type="ECO:0000313" key="9">
    <source>
        <dbReference type="EMBL" id="BBF22292.1"/>
    </source>
</evidence>
<feature type="transmembrane region" description="Helical" evidence="8">
    <location>
        <begin position="142"/>
        <end position="162"/>
    </location>
</feature>
<evidence type="ECO:0000256" key="6">
    <source>
        <dbReference type="ARBA" id="ARBA00022989"/>
    </source>
</evidence>
<keyword evidence="7 8" id="KW-0472">Membrane</keyword>
<evidence type="ECO:0000256" key="4">
    <source>
        <dbReference type="ARBA" id="ARBA00022692"/>
    </source>
</evidence>
<proteinExistence type="inferred from homology"/>
<evidence type="ECO:0000256" key="8">
    <source>
        <dbReference type="SAM" id="Phobius"/>
    </source>
</evidence>
<keyword evidence="4 8" id="KW-0812">Transmembrane</keyword>
<dbReference type="GO" id="GO:0008360">
    <property type="term" value="P:regulation of cell shape"/>
    <property type="evidence" value="ECO:0007669"/>
    <property type="project" value="UniProtKB-KW"/>
</dbReference>
<dbReference type="Proteomes" id="UP000271003">
    <property type="component" value="Chromosome"/>
</dbReference>
<accession>A0A2Z6I7P5</accession>
<dbReference type="EMBL" id="AP018786">
    <property type="protein sequence ID" value="BBF22292.1"/>
    <property type="molecule type" value="Genomic_DNA"/>
</dbReference>
<dbReference type="GO" id="GO:0005886">
    <property type="term" value="C:plasma membrane"/>
    <property type="evidence" value="ECO:0007669"/>
    <property type="project" value="UniProtKB-SubCell"/>
</dbReference>
<feature type="transmembrane region" description="Helical" evidence="8">
    <location>
        <begin position="85"/>
        <end position="103"/>
    </location>
</feature>
<dbReference type="PANTHER" id="PTHR37484">
    <property type="entry name" value="ROD SHAPE-DETERMINING PROTEIN MRED"/>
    <property type="match status" value="1"/>
</dbReference>
<keyword evidence="10" id="KW-1185">Reference proteome</keyword>
<feature type="transmembrane region" description="Helical" evidence="8">
    <location>
        <begin position="43"/>
        <end position="59"/>
    </location>
</feature>
<comment type="similarity">
    <text evidence="2">Belongs to the MreD family.</text>
</comment>
<feature type="transmembrane region" description="Helical" evidence="8">
    <location>
        <begin position="20"/>
        <end position="38"/>
    </location>
</feature>
<feature type="transmembrane region" description="Helical" evidence="8">
    <location>
        <begin position="115"/>
        <end position="136"/>
    </location>
</feature>
<evidence type="ECO:0000256" key="2">
    <source>
        <dbReference type="ARBA" id="ARBA00007776"/>
    </source>
</evidence>
<protein>
    <submittedName>
        <fullName evidence="9">Rod shape-determining protein MreD</fullName>
    </submittedName>
</protein>
<sequence length="175" mass="20008">MTPFTPLPPNEHGHIARPASPFWIFGTFLFSYVLNILGTTAQWFWLPDFFAITLVYWTVHQPRSVGMTVAFVCGILMDVHNGSVLGQQPLAYVTLAFIAYSLHRRLPWFGLFGQALHVLPILLVAQVLVMLVRLWFDGLWPGFSWFLQSFTGALLWPLWSWLMSTPQRRSAADDL</sequence>
<dbReference type="RefSeq" id="WP_120175949.1">
    <property type="nucleotide sequence ID" value="NZ_AP018786.1"/>
</dbReference>